<dbReference type="GO" id="GO:0030119">
    <property type="term" value="C:AP-type membrane coat adaptor complex"/>
    <property type="evidence" value="ECO:0007669"/>
    <property type="project" value="InterPro"/>
</dbReference>
<dbReference type="EMBL" id="CASHTH010000199">
    <property type="protein sequence ID" value="CAI7993822.1"/>
    <property type="molecule type" value="Genomic_DNA"/>
</dbReference>
<sequence>MVFAFLCHSVTGTPCRILYSAVFGDDLSMETDHDSTQKGQRTTRKEQLLQVSCRVQSEYGFRTAVKDRVHRSSEDTSNDHRFQPEKGFFRLYPGDPFLSAKAVVWSVIEECAYVMICELDENRLLAEIVLAVITRLIRDHVTSLEQKNAEILLKAEKTAAILHHFLPCGQLVFMNHRLIAQNERHLERTLATK</sequence>
<dbReference type="PANTHER" id="PTHR16120">
    <property type="entry name" value="AP-5 COMPLEX SUBUNIT SIGMA-1"/>
    <property type="match status" value="1"/>
</dbReference>
<dbReference type="InterPro" id="IPR029392">
    <property type="entry name" value="AP-5_subunit_s1"/>
</dbReference>
<dbReference type="GO" id="GO:0005770">
    <property type="term" value="C:late endosome"/>
    <property type="evidence" value="ECO:0007669"/>
    <property type="project" value="TreeGrafter"/>
</dbReference>
<reference evidence="1" key="1">
    <citation type="submission" date="2023-03" db="EMBL/GenBank/DDBJ databases">
        <authorList>
            <person name="Steffen K."/>
            <person name="Cardenas P."/>
        </authorList>
    </citation>
    <scope>NUCLEOTIDE SEQUENCE</scope>
</reference>
<dbReference type="GO" id="GO:0005829">
    <property type="term" value="C:cytosol"/>
    <property type="evidence" value="ECO:0007669"/>
    <property type="project" value="TreeGrafter"/>
</dbReference>
<gene>
    <name evidence="1" type="ORF">GBAR_LOCUS1330</name>
</gene>
<dbReference type="GO" id="GO:0016197">
    <property type="term" value="P:endosomal transport"/>
    <property type="evidence" value="ECO:0007669"/>
    <property type="project" value="InterPro"/>
</dbReference>
<dbReference type="Pfam" id="PF15001">
    <property type="entry name" value="AP-5_subunit_s1"/>
    <property type="match status" value="1"/>
</dbReference>
<protein>
    <submittedName>
        <fullName evidence="1">AP-5 complex subunit sigma-1</fullName>
    </submittedName>
</protein>
<organism evidence="1 2">
    <name type="scientific">Geodia barretti</name>
    <name type="common">Barrett's horny sponge</name>
    <dbReference type="NCBI Taxonomy" id="519541"/>
    <lineage>
        <taxon>Eukaryota</taxon>
        <taxon>Metazoa</taxon>
        <taxon>Porifera</taxon>
        <taxon>Demospongiae</taxon>
        <taxon>Heteroscleromorpha</taxon>
        <taxon>Tetractinellida</taxon>
        <taxon>Astrophorina</taxon>
        <taxon>Geodiidae</taxon>
        <taxon>Geodia</taxon>
    </lineage>
</organism>
<evidence type="ECO:0000313" key="2">
    <source>
        <dbReference type="Proteomes" id="UP001174909"/>
    </source>
</evidence>
<proteinExistence type="predicted"/>
<dbReference type="GO" id="GO:0005764">
    <property type="term" value="C:lysosome"/>
    <property type="evidence" value="ECO:0007669"/>
    <property type="project" value="TreeGrafter"/>
</dbReference>
<dbReference type="GO" id="GO:0000724">
    <property type="term" value="P:double-strand break repair via homologous recombination"/>
    <property type="evidence" value="ECO:0007669"/>
    <property type="project" value="InterPro"/>
</dbReference>
<keyword evidence="2" id="KW-1185">Reference proteome</keyword>
<name>A0AA35QVJ4_GEOBA</name>
<accession>A0AA35QVJ4</accession>
<evidence type="ECO:0000313" key="1">
    <source>
        <dbReference type="EMBL" id="CAI7993822.1"/>
    </source>
</evidence>
<dbReference type="PANTHER" id="PTHR16120:SF0">
    <property type="entry name" value="AP-5 COMPLEX SUBUNIT SIGMA-1"/>
    <property type="match status" value="1"/>
</dbReference>
<comment type="caution">
    <text evidence="1">The sequence shown here is derived from an EMBL/GenBank/DDBJ whole genome shotgun (WGS) entry which is preliminary data.</text>
</comment>
<dbReference type="Proteomes" id="UP001174909">
    <property type="component" value="Unassembled WGS sequence"/>
</dbReference>
<dbReference type="AlphaFoldDB" id="A0AA35QVJ4"/>